<name>A0A1A6C3L6_9GAMM</name>
<proteinExistence type="inferred from homology"/>
<evidence type="ECO:0000313" key="8">
    <source>
        <dbReference type="EMBL" id="OBS09156.1"/>
    </source>
</evidence>
<feature type="transmembrane region" description="Helical" evidence="6">
    <location>
        <begin position="199"/>
        <end position="218"/>
    </location>
</feature>
<keyword evidence="6" id="KW-0997">Cell inner membrane</keyword>
<keyword evidence="6" id="KW-0186">Copper</keyword>
<dbReference type="GO" id="GO:0046688">
    <property type="term" value="P:response to copper ion"/>
    <property type="evidence" value="ECO:0007669"/>
    <property type="project" value="UniProtKB-UniRule"/>
</dbReference>
<evidence type="ECO:0000313" key="9">
    <source>
        <dbReference type="Proteomes" id="UP000029273"/>
    </source>
</evidence>
<dbReference type="GO" id="GO:0006825">
    <property type="term" value="P:copper ion transport"/>
    <property type="evidence" value="ECO:0007669"/>
    <property type="project" value="InterPro"/>
</dbReference>
<dbReference type="InterPro" id="IPR008457">
    <property type="entry name" value="Cu-R_CopD_dom"/>
</dbReference>
<feature type="transmembrane region" description="Helical" evidence="6">
    <location>
        <begin position="157"/>
        <end position="179"/>
    </location>
</feature>
<comment type="similarity">
    <text evidence="6">Belongs to the CopD family.</text>
</comment>
<evidence type="ECO:0000256" key="1">
    <source>
        <dbReference type="ARBA" id="ARBA00004651"/>
    </source>
</evidence>
<protein>
    <recommendedName>
        <fullName evidence="6">Copper resistance protein D</fullName>
    </recommendedName>
</protein>
<evidence type="ECO:0000256" key="2">
    <source>
        <dbReference type="ARBA" id="ARBA00022475"/>
    </source>
</evidence>
<keyword evidence="9" id="KW-1185">Reference proteome</keyword>
<dbReference type="PANTHER" id="PTHR34820:SF4">
    <property type="entry name" value="INNER MEMBRANE PROTEIN YEBZ"/>
    <property type="match status" value="1"/>
</dbReference>
<dbReference type="Proteomes" id="UP000029273">
    <property type="component" value="Unassembled WGS sequence"/>
</dbReference>
<dbReference type="AlphaFoldDB" id="A0A1A6C3L6"/>
<evidence type="ECO:0000256" key="3">
    <source>
        <dbReference type="ARBA" id="ARBA00022692"/>
    </source>
</evidence>
<comment type="function">
    <text evidence="6">Involved in copper resistance.</text>
</comment>
<organism evidence="8 9">
    <name type="scientific">Acidihalobacter prosperus</name>
    <dbReference type="NCBI Taxonomy" id="160660"/>
    <lineage>
        <taxon>Bacteria</taxon>
        <taxon>Pseudomonadati</taxon>
        <taxon>Pseudomonadota</taxon>
        <taxon>Gammaproteobacteria</taxon>
        <taxon>Chromatiales</taxon>
        <taxon>Ectothiorhodospiraceae</taxon>
        <taxon>Acidihalobacter</taxon>
    </lineage>
</organism>
<feature type="transmembrane region" description="Helical" evidence="6">
    <location>
        <begin position="118"/>
        <end position="137"/>
    </location>
</feature>
<dbReference type="EMBL" id="JQSG02000003">
    <property type="protein sequence ID" value="OBS09156.1"/>
    <property type="molecule type" value="Genomic_DNA"/>
</dbReference>
<evidence type="ECO:0000259" key="7">
    <source>
        <dbReference type="Pfam" id="PF05425"/>
    </source>
</evidence>
<keyword evidence="4 6" id="KW-1133">Transmembrane helix</keyword>
<sequence length="349" mass="37403">MEAFFVLATWLDVMAISACAGVLACCLWVMPRHAPGHFHQRLWAGLGAALALLTAASAVLLVARTLEFSGAPFASLPTDLPLVLQQTQYGHIWQVRMAAVGVLWLCWLGGGSRSLRPVAAPVSMLALLVVVFSRSATGHAGDQGIYSGGVWVDCLHVWSSGIWVGSLFAMSLLVFPLLLRQVEIERALAAEVFARLSRVATLALAAIVASGIYNAWGGLDGIGDLWQSRYGQILSVKVALVIWMVYLGGHNRYHKVPALQRWVGMPTAPASFWQRVPGWRPLSATRGGAYLLSRCARAVHLEAALGVLVLAAAALLHHGMPPADMRHMGYVPATPPTLASMPVRGVGRV</sequence>
<keyword evidence="5 6" id="KW-0472">Membrane</keyword>
<comment type="caution">
    <text evidence="8">The sequence shown here is derived from an EMBL/GenBank/DDBJ whole genome shotgun (WGS) entry which is preliminary data.</text>
</comment>
<keyword evidence="3 6" id="KW-0812">Transmembrane</keyword>
<dbReference type="OrthoDB" id="5793256at2"/>
<gene>
    <name evidence="8" type="ORF">Thpro_021484</name>
</gene>
<dbReference type="Pfam" id="PF05425">
    <property type="entry name" value="CopD"/>
    <property type="match status" value="1"/>
</dbReference>
<accession>A0A1A6C3L6</accession>
<feature type="transmembrane region" description="Helical" evidence="6">
    <location>
        <begin position="230"/>
        <end position="249"/>
    </location>
</feature>
<feature type="transmembrane region" description="Helical" evidence="6">
    <location>
        <begin position="91"/>
        <end position="111"/>
    </location>
</feature>
<dbReference type="GO" id="GO:0005886">
    <property type="term" value="C:plasma membrane"/>
    <property type="evidence" value="ECO:0007669"/>
    <property type="project" value="UniProtKB-SubCell"/>
</dbReference>
<evidence type="ECO:0000256" key="5">
    <source>
        <dbReference type="ARBA" id="ARBA00023136"/>
    </source>
</evidence>
<feature type="domain" description="Copper resistance protein D" evidence="7">
    <location>
        <begin position="191"/>
        <end position="316"/>
    </location>
</feature>
<reference evidence="8 9" key="1">
    <citation type="journal article" date="2014" name="Genome Announc.">
        <title>Draft Genome Sequence of the Iron-Oxidizing, Acidophilic, and Halotolerant 'Thiobacillus prosperus' Type Strain DSM 5130.</title>
        <authorList>
            <person name="Ossandon F.J."/>
            <person name="Cardenas J.P."/>
            <person name="Corbett M."/>
            <person name="Quatrini R."/>
            <person name="Holmes D.S."/>
            <person name="Watkin E."/>
        </authorList>
    </citation>
    <scope>NUCLEOTIDE SEQUENCE [LARGE SCALE GENOMIC DNA]</scope>
    <source>
        <strain evidence="8 9">DSM 5130</strain>
    </source>
</reference>
<feature type="transmembrane region" description="Helical" evidence="6">
    <location>
        <begin position="6"/>
        <end position="30"/>
    </location>
</feature>
<evidence type="ECO:0000256" key="4">
    <source>
        <dbReference type="ARBA" id="ARBA00022989"/>
    </source>
</evidence>
<comment type="subcellular location">
    <subcellularLocation>
        <location evidence="6">Cell inner membrane</location>
        <topology evidence="6">Multi-pass membrane protein</topology>
    </subcellularLocation>
    <subcellularLocation>
        <location evidence="1">Cell membrane</location>
        <topology evidence="1">Multi-pass membrane protein</topology>
    </subcellularLocation>
</comment>
<evidence type="ECO:0000256" key="6">
    <source>
        <dbReference type="RuleBase" id="RU369037"/>
    </source>
</evidence>
<dbReference type="RefSeq" id="WP_038089091.1">
    <property type="nucleotide sequence ID" value="NZ_JQSG02000003.1"/>
</dbReference>
<dbReference type="PANTHER" id="PTHR34820">
    <property type="entry name" value="INNER MEMBRANE PROTEIN YEBZ"/>
    <property type="match status" value="1"/>
</dbReference>
<feature type="transmembrane region" description="Helical" evidence="6">
    <location>
        <begin position="299"/>
        <end position="320"/>
    </location>
</feature>
<dbReference type="InterPro" id="IPR032694">
    <property type="entry name" value="CopC/D"/>
</dbReference>
<feature type="transmembrane region" description="Helical" evidence="6">
    <location>
        <begin position="42"/>
        <end position="63"/>
    </location>
</feature>
<keyword evidence="2 6" id="KW-1003">Cell membrane</keyword>